<reference evidence="1 2" key="2">
    <citation type="submission" date="2019-09" db="EMBL/GenBank/DDBJ databases">
        <title>Complete genome sequencing of four Arcobacter species reveals a diverse suite of mobile elements.</title>
        <authorList>
            <person name="Miller W.G."/>
            <person name="Yee E."/>
            <person name="Bono J.L."/>
        </authorList>
    </citation>
    <scope>NUCLEOTIDE SEQUENCE [LARGE SCALE GENOMIC DNA]</scope>
    <source>
        <strain evidence="1 2">LMG 26638</strain>
    </source>
</reference>
<reference evidence="2" key="1">
    <citation type="submission" date="2019-09" db="EMBL/GenBank/DDBJ databases">
        <title>Complete genome sequencing of four Arcobacter species reveals a diverse suite of mobile elements.</title>
        <authorList>
            <person name="On S.L.W."/>
            <person name="Miller W.G."/>
            <person name="Biggs P."/>
            <person name="Cornelius A."/>
            <person name="Vandamme P."/>
        </authorList>
    </citation>
    <scope>NUCLEOTIDE SEQUENCE [LARGE SCALE GENOMIC DNA]</scope>
    <source>
        <strain evidence="2">LMG 26638</strain>
    </source>
</reference>
<reference evidence="1 2" key="3">
    <citation type="submission" date="2019-09" db="EMBL/GenBank/DDBJ databases">
        <title>Taxonomic note: a critical rebuttal of the proposed division of the genus Arcobacter into six genera, emended descriptions of Arcobacter anaerophilus and the genus Arcobacter, and an assessment of genus-level boundaries for Epsilonproteobacteria using in silico genomic comparator tools.</title>
        <authorList>
            <person name="On S.L.W."/>
            <person name="Miller W.G."/>
            <person name="Biggs P."/>
            <person name="Cornelius A."/>
            <person name="Vandamme P."/>
        </authorList>
    </citation>
    <scope>NUCLEOTIDE SEQUENCE [LARGE SCALE GENOMIC DNA]</scope>
    <source>
        <strain evidence="1 2">LMG 26638</strain>
    </source>
</reference>
<dbReference type="RefSeq" id="WP_130233186.1">
    <property type="nucleotide sequence ID" value="NZ_BMEF01000011.1"/>
</dbReference>
<organism evidence="1 2">
    <name type="scientific">Malaciobacter pacificus</name>
    <dbReference type="NCBI Taxonomy" id="1080223"/>
    <lineage>
        <taxon>Bacteria</taxon>
        <taxon>Pseudomonadati</taxon>
        <taxon>Campylobacterota</taxon>
        <taxon>Epsilonproteobacteria</taxon>
        <taxon>Campylobacterales</taxon>
        <taxon>Arcobacteraceae</taxon>
        <taxon>Malaciobacter</taxon>
    </lineage>
</organism>
<accession>A0A5C2HAN0</accession>
<dbReference type="OrthoDB" id="5348420at2"/>
<keyword evidence="2" id="KW-1185">Reference proteome</keyword>
<sequence>MNIDITKIANVIVLMIDKKVKNLDDRKLSIMLFLMDYNHKKTVGELIFTDDYIKNKKLPSSVILSELFDIIASQEELSEDDDRLYLIEELIEYIDIDITPKEKFTELKFSKNEEFDDEIFSKEELKTINKIITNFKDTSFRNIANEPFSLDLFRDKKDGEMIF</sequence>
<name>A0A5C2HAN0_9BACT</name>
<proteinExistence type="predicted"/>
<dbReference type="AlphaFoldDB" id="A0A5C2HAN0"/>
<dbReference type="InterPro" id="IPR025272">
    <property type="entry name" value="SocA_Panacea"/>
</dbReference>
<evidence type="ECO:0000313" key="2">
    <source>
        <dbReference type="Proteomes" id="UP000322726"/>
    </source>
</evidence>
<dbReference type="EMBL" id="CP035928">
    <property type="protein sequence ID" value="QEP34236.1"/>
    <property type="molecule type" value="Genomic_DNA"/>
</dbReference>
<dbReference type="KEGG" id="apai:APAC_1111"/>
<dbReference type="Proteomes" id="UP000322726">
    <property type="component" value="Chromosome"/>
</dbReference>
<dbReference type="Pfam" id="PF13274">
    <property type="entry name" value="SocA_Panacea"/>
    <property type="match status" value="1"/>
</dbReference>
<evidence type="ECO:0000313" key="1">
    <source>
        <dbReference type="EMBL" id="QEP34236.1"/>
    </source>
</evidence>
<gene>
    <name evidence="1" type="ORF">APAC_1111</name>
</gene>
<protein>
    <submittedName>
        <fullName evidence="1">Uncharacterized protein</fullName>
    </submittedName>
</protein>